<name>A0A1M6BS82_9BACT</name>
<dbReference type="OrthoDB" id="272521at2"/>
<organism evidence="1 2">
    <name type="scientific">Rubritalea squalenifaciens DSM 18772</name>
    <dbReference type="NCBI Taxonomy" id="1123071"/>
    <lineage>
        <taxon>Bacteria</taxon>
        <taxon>Pseudomonadati</taxon>
        <taxon>Verrucomicrobiota</taxon>
        <taxon>Verrucomicrobiia</taxon>
        <taxon>Verrucomicrobiales</taxon>
        <taxon>Rubritaleaceae</taxon>
        <taxon>Rubritalea</taxon>
    </lineage>
</organism>
<dbReference type="AlphaFoldDB" id="A0A1M6BS82"/>
<protein>
    <submittedName>
        <fullName evidence="1">Uncharacterized protein</fullName>
    </submittedName>
</protein>
<evidence type="ECO:0000313" key="1">
    <source>
        <dbReference type="EMBL" id="SHI51592.1"/>
    </source>
</evidence>
<evidence type="ECO:0000313" key="2">
    <source>
        <dbReference type="Proteomes" id="UP000184510"/>
    </source>
</evidence>
<dbReference type="EMBL" id="FQYR01000002">
    <property type="protein sequence ID" value="SHI51592.1"/>
    <property type="molecule type" value="Genomic_DNA"/>
</dbReference>
<gene>
    <name evidence="1" type="ORF">SAMN02745181_0296</name>
</gene>
<proteinExistence type="predicted"/>
<dbReference type="RefSeq" id="WP_143157730.1">
    <property type="nucleotide sequence ID" value="NZ_FQYR01000002.1"/>
</dbReference>
<reference evidence="1 2" key="1">
    <citation type="submission" date="2016-11" db="EMBL/GenBank/DDBJ databases">
        <authorList>
            <person name="Jaros S."/>
            <person name="Januszkiewicz K."/>
            <person name="Wedrychowicz H."/>
        </authorList>
    </citation>
    <scope>NUCLEOTIDE SEQUENCE [LARGE SCALE GENOMIC DNA]</scope>
    <source>
        <strain evidence="1 2">DSM 18772</strain>
    </source>
</reference>
<dbReference type="InParanoid" id="A0A1M6BS82"/>
<keyword evidence="2" id="KW-1185">Reference proteome</keyword>
<dbReference type="Proteomes" id="UP000184510">
    <property type="component" value="Unassembled WGS sequence"/>
</dbReference>
<accession>A0A1M6BS82</accession>
<dbReference type="STRING" id="1123071.SAMN02745181_0296"/>
<sequence>MATSPFIHIHSRKFPIQPEEADESVNEGIYGKALADYLAEQLRTRGYQVPFTCGEDWGWWVEILGQPYSLGCCVYGASDADENPELCVKISRDPERKWSILKFRMIDTHARVGKLQEDLKAIFTADPDVKMIGLSEEFPLWQ</sequence>